<dbReference type="PANTHER" id="PTHR38733">
    <property type="entry name" value="PROTEIN MCRC"/>
    <property type="match status" value="1"/>
</dbReference>
<comment type="caution">
    <text evidence="1">The sequence shown here is derived from an EMBL/GenBank/DDBJ whole genome shotgun (WGS) entry which is preliminary data.</text>
</comment>
<evidence type="ECO:0000313" key="2">
    <source>
        <dbReference type="Proteomes" id="UP001306119"/>
    </source>
</evidence>
<keyword evidence="2" id="KW-1185">Reference proteome</keyword>
<organism evidence="1 2">
    <name type="scientific">Photobacterium toruni</name>
    <dbReference type="NCBI Taxonomy" id="1935446"/>
    <lineage>
        <taxon>Bacteria</taxon>
        <taxon>Pseudomonadati</taxon>
        <taxon>Pseudomonadota</taxon>
        <taxon>Gammaproteobacteria</taxon>
        <taxon>Vibrionales</taxon>
        <taxon>Vibrionaceae</taxon>
        <taxon>Photobacterium</taxon>
    </lineage>
</organism>
<dbReference type="Proteomes" id="UP001306119">
    <property type="component" value="Unassembled WGS sequence"/>
</dbReference>
<dbReference type="PANTHER" id="PTHR38733:SF1">
    <property type="entry name" value="TYPE IV METHYL-DIRECTED RESTRICTION ENZYME ECOKMCRBC"/>
    <property type="match status" value="1"/>
</dbReference>
<dbReference type="RefSeq" id="WP_327774235.1">
    <property type="nucleotide sequence ID" value="NZ_JAYXUG010000002.1"/>
</dbReference>
<accession>A0ABU6L7Y3</accession>
<dbReference type="InterPro" id="IPR019292">
    <property type="entry name" value="McrC"/>
</dbReference>
<evidence type="ECO:0000313" key="1">
    <source>
        <dbReference type="EMBL" id="MEC6831071.1"/>
    </source>
</evidence>
<sequence length="435" mass="50264">MISKKNNPIVKVHEFGLLLNGGDKSDIDCHSITKKAFEWLLVNGQSANEKAVELVRVKKYGKDIALQVVNYVGVIETPCGTRIEILPKISDQDNSDVAKKVLLKMLSTVNKLSMQQFEQSSLKTLKQPLFEILIGYFLKEVADVVKRGIRSEYKRVEAKTPYLKGQLQTSKQLRERPGCQNRFNVYYDQFSSDRSENRLIHSALKQVLKWTKSNENHRLGKELLFVFDQIPLSSNYSLDFRKWSVDRSLVHYRSVKPWCELILSYQSPIALSGSHQGISFLFPMETLFERYVAIKLQKDLPSHLKLKAQASSQSLVSHLPSTLDKEQGWFKLKPDIVISEKKTNKVVYVADTKWKRIYENQGTAKEKYGISQADLYQMFAYGHKYLEGQGTLYLIYPKHIQFNDTLAPFKFSDRLIVKAVPYDLLLDKWALLYKY</sequence>
<dbReference type="EMBL" id="JAYXUG010000002">
    <property type="protein sequence ID" value="MEC6831071.1"/>
    <property type="molecule type" value="Genomic_DNA"/>
</dbReference>
<gene>
    <name evidence="1" type="ORF">VXS06_04755</name>
</gene>
<protein>
    <submittedName>
        <fullName evidence="1">McrC family protein</fullName>
    </submittedName>
</protein>
<name>A0ABU6L7Y3_9GAMM</name>
<reference evidence="1 2" key="1">
    <citation type="submission" date="2024-01" db="EMBL/GenBank/DDBJ databases">
        <title>Active colonisers of the gastrointestinal tract of Atlantic salmon farmed in a warm water region.</title>
        <authorList>
            <person name="Bowman J.P."/>
        </authorList>
    </citation>
    <scope>NUCLEOTIDE SEQUENCE [LARGE SCALE GENOMIC DNA]</scope>
    <source>
        <strain evidence="1 2">S3MW1</strain>
    </source>
</reference>
<dbReference type="Pfam" id="PF10117">
    <property type="entry name" value="McrBC"/>
    <property type="match status" value="1"/>
</dbReference>
<proteinExistence type="predicted"/>